<feature type="coiled-coil region" evidence="10">
    <location>
        <begin position="165"/>
        <end position="205"/>
    </location>
</feature>
<evidence type="ECO:0000313" key="12">
    <source>
        <dbReference type="EMBL" id="CAD6187777.1"/>
    </source>
</evidence>
<evidence type="ECO:0000256" key="8">
    <source>
        <dbReference type="ARBA" id="ARBA00023136"/>
    </source>
</evidence>
<evidence type="ECO:0000256" key="10">
    <source>
        <dbReference type="SAM" id="Coils"/>
    </source>
</evidence>
<dbReference type="GO" id="GO:0015986">
    <property type="term" value="P:proton motive force-driven ATP synthesis"/>
    <property type="evidence" value="ECO:0007669"/>
    <property type="project" value="InterPro"/>
</dbReference>
<evidence type="ECO:0000256" key="2">
    <source>
        <dbReference type="ARBA" id="ARBA00005699"/>
    </source>
</evidence>
<organism evidence="12 13">
    <name type="scientific">Caenorhabditis auriculariae</name>
    <dbReference type="NCBI Taxonomy" id="2777116"/>
    <lineage>
        <taxon>Eukaryota</taxon>
        <taxon>Metazoa</taxon>
        <taxon>Ecdysozoa</taxon>
        <taxon>Nematoda</taxon>
        <taxon>Chromadorea</taxon>
        <taxon>Rhabditida</taxon>
        <taxon>Rhabditina</taxon>
        <taxon>Rhabditomorpha</taxon>
        <taxon>Rhabditoidea</taxon>
        <taxon>Rhabditidae</taxon>
        <taxon>Peloderinae</taxon>
        <taxon>Caenorhabditis</taxon>
    </lineage>
</organism>
<keyword evidence="7" id="KW-0496">Mitochondrion</keyword>
<dbReference type="GO" id="GO:0015078">
    <property type="term" value="F:proton transmembrane transporter activity"/>
    <property type="evidence" value="ECO:0007669"/>
    <property type="project" value="InterPro"/>
</dbReference>
<dbReference type="AlphaFoldDB" id="A0A8S1GWE9"/>
<evidence type="ECO:0000313" key="13">
    <source>
        <dbReference type="Proteomes" id="UP000835052"/>
    </source>
</evidence>
<reference evidence="12" key="1">
    <citation type="submission" date="2020-10" db="EMBL/GenBank/DDBJ databases">
        <authorList>
            <person name="Kikuchi T."/>
        </authorList>
    </citation>
    <scope>NUCLEOTIDE SEQUENCE</scope>
    <source>
        <strain evidence="12">NKZ352</strain>
    </source>
</reference>
<keyword evidence="5" id="KW-0375">Hydrogen ion transport</keyword>
<dbReference type="InterPro" id="IPR006808">
    <property type="entry name" value="ATP_synth_F0_gsu_mt"/>
</dbReference>
<dbReference type="Proteomes" id="UP000835052">
    <property type="component" value="Unassembled WGS sequence"/>
</dbReference>
<dbReference type="OrthoDB" id="437at2759"/>
<comment type="similarity">
    <text evidence="2">Belongs to the ATPase g subunit family.</text>
</comment>
<evidence type="ECO:0000256" key="9">
    <source>
        <dbReference type="ARBA" id="ARBA00023310"/>
    </source>
</evidence>
<evidence type="ECO:0000256" key="6">
    <source>
        <dbReference type="ARBA" id="ARBA00023065"/>
    </source>
</evidence>
<accession>A0A8S1GWE9</accession>
<comment type="subcellular location">
    <subcellularLocation>
        <location evidence="1">Mitochondrion membrane</location>
    </subcellularLocation>
</comment>
<dbReference type="Pfam" id="PF04718">
    <property type="entry name" value="ATP-synt_G"/>
    <property type="match status" value="1"/>
</dbReference>
<gene>
    <name evidence="12" type="ORF">CAUJ_LOCUS3696</name>
</gene>
<keyword evidence="3" id="KW-0813">Transport</keyword>
<keyword evidence="8" id="KW-0472">Membrane</keyword>
<dbReference type="EMBL" id="CAJGYM010000007">
    <property type="protein sequence ID" value="CAD6187777.1"/>
    <property type="molecule type" value="Genomic_DNA"/>
</dbReference>
<dbReference type="GO" id="GO:0031966">
    <property type="term" value="C:mitochondrial membrane"/>
    <property type="evidence" value="ECO:0007669"/>
    <property type="project" value="UniProtKB-SubCell"/>
</dbReference>
<keyword evidence="4" id="KW-0138">CF(0)</keyword>
<sequence length="368" mass="38365">MANRSRYIGEAGGCGATQSNYLPQSGGPGAGPGAAGAGGAGGYDGGAGPGGASGYGGGAGPGGGVGPGGASGYGGGNNADLGGSLDVPSAGGGMGRGRGMMRGRGMARGGMGRGGFGRGGGGVGGGVGGGGGSAEGFEPDAAGGAPGGAQVIVHHHMMITPQMRQQQILRQRKEQALELQNLQLQQRQQQELAQLAIQQQQVQQRQKLQQLQLQQRSNTLQMVEKQRSQNAHFGGLIMATHKLSFFEKIANTLGVLYRHQARQYPRRLEILKAVYKHELAPPKSSDLPIVKAHSAQIQKYVQAKQYQSLTVKEALVYGAVALEVVFWFFVGEMIGRRYIFGYLVPADFVSKETKKEAKKAACSIIYNL</sequence>
<evidence type="ECO:0000256" key="4">
    <source>
        <dbReference type="ARBA" id="ARBA00022547"/>
    </source>
</evidence>
<keyword evidence="10" id="KW-0175">Coiled coil</keyword>
<evidence type="ECO:0000256" key="3">
    <source>
        <dbReference type="ARBA" id="ARBA00022448"/>
    </source>
</evidence>
<feature type="region of interest" description="Disordered" evidence="11">
    <location>
        <begin position="84"/>
        <end position="148"/>
    </location>
</feature>
<keyword evidence="6" id="KW-0406">Ion transport</keyword>
<evidence type="ECO:0000256" key="1">
    <source>
        <dbReference type="ARBA" id="ARBA00004325"/>
    </source>
</evidence>
<feature type="compositionally biased region" description="Gly residues" evidence="11">
    <location>
        <begin position="90"/>
        <end position="134"/>
    </location>
</feature>
<keyword evidence="13" id="KW-1185">Reference proteome</keyword>
<proteinExistence type="inferred from homology"/>
<evidence type="ECO:0000256" key="11">
    <source>
        <dbReference type="SAM" id="MobiDB-lite"/>
    </source>
</evidence>
<dbReference type="GO" id="GO:0045259">
    <property type="term" value="C:proton-transporting ATP synthase complex"/>
    <property type="evidence" value="ECO:0007669"/>
    <property type="project" value="UniProtKB-KW"/>
</dbReference>
<evidence type="ECO:0000256" key="7">
    <source>
        <dbReference type="ARBA" id="ARBA00023128"/>
    </source>
</evidence>
<name>A0A8S1GWE9_9PELO</name>
<keyword evidence="9" id="KW-0066">ATP synthesis</keyword>
<feature type="region of interest" description="Disordered" evidence="11">
    <location>
        <begin position="19"/>
        <end position="39"/>
    </location>
</feature>
<feature type="compositionally biased region" description="Gly residues" evidence="11">
    <location>
        <begin position="26"/>
        <end position="39"/>
    </location>
</feature>
<comment type="caution">
    <text evidence="12">The sequence shown here is derived from an EMBL/GenBank/DDBJ whole genome shotgun (WGS) entry which is preliminary data.</text>
</comment>
<evidence type="ECO:0000256" key="5">
    <source>
        <dbReference type="ARBA" id="ARBA00022781"/>
    </source>
</evidence>
<protein>
    <submittedName>
        <fullName evidence="12">Uncharacterized protein</fullName>
    </submittedName>
</protein>